<keyword evidence="6" id="KW-0584">Phenylalanine biosynthesis</keyword>
<dbReference type="CDD" id="cd04905">
    <property type="entry name" value="ACT_CM-PDT"/>
    <property type="match status" value="1"/>
</dbReference>
<keyword evidence="4" id="KW-0028">Amino-acid biosynthesis</keyword>
<dbReference type="Gene3D" id="3.30.70.260">
    <property type="match status" value="1"/>
</dbReference>
<evidence type="ECO:0000313" key="12">
    <source>
        <dbReference type="EMBL" id="NZA36684.1"/>
    </source>
</evidence>
<dbReference type="InterPro" id="IPR008242">
    <property type="entry name" value="Chor_mutase/pphenate_deHydtase"/>
</dbReference>
<dbReference type="PANTHER" id="PTHR21022">
    <property type="entry name" value="PREPHENATE DEHYDRATASE P PROTEIN"/>
    <property type="match status" value="1"/>
</dbReference>
<evidence type="ECO:0000259" key="10">
    <source>
        <dbReference type="PROSITE" id="PS51171"/>
    </source>
</evidence>
<name>A0A1I5FVL1_9FIRM</name>
<keyword evidence="5" id="KW-0057">Aromatic amino acid biosynthesis</keyword>
<sequence length="300" mass="33113">MTPLSLTPEQQKSLRDYQSAMANTRTPVENPTVAYFGTLGSYTEQAAIGFFGEDCRRVSHRLSEDVFKSITSQGADYGVLPIENSTTGSIAAVYDLLAKYNCYIVGETKVKIEHCLLGVPGSRLSDIREVYSHAQGFEQSGEFLAAYPDWKCLTYYNTAVAAEHVAKSANPAFAAIASRRAAAIHGLSILAEDINLSETNVTRFVIVASRMELCPDCNKISIAFHLPHVAGSLFQALSVFDANALNLCKIESRPIRDHNWEYLFFIDFIGNIDGTPLDTVMEEVISKTEGFHFLGIYKDN</sequence>
<reference evidence="12 13" key="1">
    <citation type="submission" date="2020-07" db="EMBL/GenBank/DDBJ databases">
        <title>Organ Donor 1.</title>
        <authorList>
            <person name="Marsh A.J."/>
            <person name="Azcarate-Peril M.A."/>
        </authorList>
    </citation>
    <scope>NUCLEOTIDE SEQUENCE [LARGE SCALE GENOMIC DNA]</scope>
    <source>
        <strain evidence="12 13">AMC0717</strain>
    </source>
</reference>
<dbReference type="PROSITE" id="PS51671">
    <property type="entry name" value="ACT"/>
    <property type="match status" value="1"/>
</dbReference>
<dbReference type="AlphaFoldDB" id="A0A1I5FVL1"/>
<dbReference type="PANTHER" id="PTHR21022:SF19">
    <property type="entry name" value="PREPHENATE DEHYDRATASE-RELATED"/>
    <property type="match status" value="1"/>
</dbReference>
<comment type="catalytic activity">
    <reaction evidence="8">
        <text>prephenate + H(+) = 3-phenylpyruvate + CO2 + H2O</text>
        <dbReference type="Rhea" id="RHEA:21648"/>
        <dbReference type="ChEBI" id="CHEBI:15377"/>
        <dbReference type="ChEBI" id="CHEBI:15378"/>
        <dbReference type="ChEBI" id="CHEBI:16526"/>
        <dbReference type="ChEBI" id="CHEBI:18005"/>
        <dbReference type="ChEBI" id="CHEBI:29934"/>
        <dbReference type="EC" id="4.2.1.51"/>
    </reaction>
</comment>
<dbReference type="InterPro" id="IPR002912">
    <property type="entry name" value="ACT_dom"/>
</dbReference>
<dbReference type="SUPFAM" id="SSF53850">
    <property type="entry name" value="Periplasmic binding protein-like II"/>
    <property type="match status" value="1"/>
</dbReference>
<dbReference type="RefSeq" id="WP_090410706.1">
    <property type="nucleotide sequence ID" value="NZ_CABJAI010000001.1"/>
</dbReference>
<evidence type="ECO:0000313" key="13">
    <source>
        <dbReference type="Proteomes" id="UP000586254"/>
    </source>
</evidence>
<feature type="domain" description="Prephenate dehydratase" evidence="10">
    <location>
        <begin position="32"/>
        <end position="209"/>
    </location>
</feature>
<evidence type="ECO:0000256" key="8">
    <source>
        <dbReference type="ARBA" id="ARBA00047848"/>
    </source>
</evidence>
<evidence type="ECO:0000256" key="5">
    <source>
        <dbReference type="ARBA" id="ARBA00023141"/>
    </source>
</evidence>
<proteinExistence type="predicted"/>
<dbReference type="InterPro" id="IPR001086">
    <property type="entry name" value="Preph_deHydtase"/>
</dbReference>
<accession>A0A1I5FVL1</accession>
<feature type="site" description="Essential for prephenate dehydratase activity" evidence="9">
    <location>
        <position position="202"/>
    </location>
</feature>
<dbReference type="Proteomes" id="UP000586254">
    <property type="component" value="Unassembled WGS sequence"/>
</dbReference>
<dbReference type="GO" id="GO:0004664">
    <property type="term" value="F:prephenate dehydratase activity"/>
    <property type="evidence" value="ECO:0007669"/>
    <property type="project" value="UniProtKB-EC"/>
</dbReference>
<dbReference type="EMBL" id="JACCKS010000001">
    <property type="protein sequence ID" value="NZA36684.1"/>
    <property type="molecule type" value="Genomic_DNA"/>
</dbReference>
<keyword evidence="7 12" id="KW-0456">Lyase</keyword>
<dbReference type="CDD" id="cd13631">
    <property type="entry name" value="PBP2_Ct-PDT_like"/>
    <property type="match status" value="1"/>
</dbReference>
<dbReference type="EC" id="4.2.1.51" evidence="2"/>
<dbReference type="GO" id="GO:0009094">
    <property type="term" value="P:L-phenylalanine biosynthetic process"/>
    <property type="evidence" value="ECO:0007669"/>
    <property type="project" value="UniProtKB-UniPathway"/>
</dbReference>
<dbReference type="Gene3D" id="3.40.190.10">
    <property type="entry name" value="Periplasmic binding protein-like II"/>
    <property type="match status" value="2"/>
</dbReference>
<dbReference type="PROSITE" id="PS51171">
    <property type="entry name" value="PREPHENATE_DEHYDR_3"/>
    <property type="match status" value="1"/>
</dbReference>
<dbReference type="SUPFAM" id="SSF55021">
    <property type="entry name" value="ACT-like"/>
    <property type="match status" value="1"/>
</dbReference>
<evidence type="ECO:0000256" key="6">
    <source>
        <dbReference type="ARBA" id="ARBA00023222"/>
    </source>
</evidence>
<protein>
    <recommendedName>
        <fullName evidence="3">Prephenate dehydratase</fullName>
        <ecNumber evidence="2">4.2.1.51</ecNumber>
    </recommendedName>
</protein>
<evidence type="ECO:0000256" key="7">
    <source>
        <dbReference type="ARBA" id="ARBA00023239"/>
    </source>
</evidence>
<dbReference type="UniPathway" id="UPA00121">
    <property type="reaction ID" value="UER00345"/>
</dbReference>
<dbReference type="PIRSF" id="PIRSF001500">
    <property type="entry name" value="Chor_mut_pdt_Ppr"/>
    <property type="match status" value="1"/>
</dbReference>
<comment type="caution">
    <text evidence="12">The sequence shown here is derived from an EMBL/GenBank/DDBJ whole genome shotgun (WGS) entry which is preliminary data.</text>
</comment>
<dbReference type="InterPro" id="IPR045865">
    <property type="entry name" value="ACT-like_dom_sf"/>
</dbReference>
<dbReference type="NCBIfam" id="NF008865">
    <property type="entry name" value="PRK11898.1"/>
    <property type="match status" value="1"/>
</dbReference>
<feature type="domain" description="ACT" evidence="11">
    <location>
        <begin position="221"/>
        <end position="300"/>
    </location>
</feature>
<evidence type="ECO:0000256" key="9">
    <source>
        <dbReference type="PIRSR" id="PIRSR001500-2"/>
    </source>
</evidence>
<dbReference type="Pfam" id="PF00800">
    <property type="entry name" value="PDT"/>
    <property type="match status" value="1"/>
</dbReference>
<evidence type="ECO:0000256" key="2">
    <source>
        <dbReference type="ARBA" id="ARBA00013147"/>
    </source>
</evidence>
<evidence type="ECO:0000256" key="1">
    <source>
        <dbReference type="ARBA" id="ARBA00004741"/>
    </source>
</evidence>
<evidence type="ECO:0000256" key="3">
    <source>
        <dbReference type="ARBA" id="ARBA00021872"/>
    </source>
</evidence>
<evidence type="ECO:0000259" key="11">
    <source>
        <dbReference type="PROSITE" id="PS51671"/>
    </source>
</evidence>
<comment type="pathway">
    <text evidence="1">Amino-acid biosynthesis; L-phenylalanine biosynthesis; phenylpyruvate from prephenate: step 1/1.</text>
</comment>
<evidence type="ECO:0000256" key="4">
    <source>
        <dbReference type="ARBA" id="ARBA00022605"/>
    </source>
</evidence>
<organism evidence="12 13">
    <name type="scientific">Eubacterium callanderi</name>
    <dbReference type="NCBI Taxonomy" id="53442"/>
    <lineage>
        <taxon>Bacteria</taxon>
        <taxon>Bacillati</taxon>
        <taxon>Bacillota</taxon>
        <taxon>Clostridia</taxon>
        <taxon>Eubacteriales</taxon>
        <taxon>Eubacteriaceae</taxon>
        <taxon>Eubacterium</taxon>
    </lineage>
</organism>
<gene>
    <name evidence="12" type="primary">pheA</name>
    <name evidence="12" type="ORF">H0N91_00670</name>
</gene>
<dbReference type="GO" id="GO:0005737">
    <property type="term" value="C:cytoplasm"/>
    <property type="evidence" value="ECO:0007669"/>
    <property type="project" value="TreeGrafter"/>
</dbReference>